<evidence type="ECO:0000313" key="2">
    <source>
        <dbReference type="EMBL" id="TDQ63610.1"/>
    </source>
</evidence>
<organism evidence="2 3">
    <name type="scientific">Maritalea mobilis</name>
    <dbReference type="NCBI Taxonomy" id="483324"/>
    <lineage>
        <taxon>Bacteria</taxon>
        <taxon>Pseudomonadati</taxon>
        <taxon>Pseudomonadota</taxon>
        <taxon>Alphaproteobacteria</taxon>
        <taxon>Hyphomicrobiales</taxon>
        <taxon>Devosiaceae</taxon>
        <taxon>Maritalea</taxon>
    </lineage>
</organism>
<name>A0A4R6VN55_9HYPH</name>
<reference evidence="2 3" key="1">
    <citation type="submission" date="2019-03" db="EMBL/GenBank/DDBJ databases">
        <title>Genomic Encyclopedia of Type Strains, Phase III (KMG-III): the genomes of soil and plant-associated and newly described type strains.</title>
        <authorList>
            <person name="Whitman W."/>
        </authorList>
    </citation>
    <scope>NUCLEOTIDE SEQUENCE [LARGE SCALE GENOMIC DNA]</scope>
    <source>
        <strain evidence="2 3">CGMCC 1.7002</strain>
    </source>
</reference>
<keyword evidence="1" id="KW-0472">Membrane</keyword>
<evidence type="ECO:0000256" key="1">
    <source>
        <dbReference type="SAM" id="Phobius"/>
    </source>
</evidence>
<keyword evidence="1" id="KW-0812">Transmembrane</keyword>
<keyword evidence="3" id="KW-1185">Reference proteome</keyword>
<feature type="transmembrane region" description="Helical" evidence="1">
    <location>
        <begin position="6"/>
        <end position="28"/>
    </location>
</feature>
<gene>
    <name evidence="2" type="ORF">ATL17_1617</name>
</gene>
<keyword evidence="1" id="KW-1133">Transmembrane helix</keyword>
<protein>
    <submittedName>
        <fullName evidence="2">Uncharacterized protein</fullName>
    </submittedName>
</protein>
<dbReference type="EMBL" id="SNYR01000002">
    <property type="protein sequence ID" value="TDQ63610.1"/>
    <property type="molecule type" value="Genomic_DNA"/>
</dbReference>
<dbReference type="Proteomes" id="UP000295391">
    <property type="component" value="Unassembled WGS sequence"/>
</dbReference>
<accession>A0A4R6VN55</accession>
<evidence type="ECO:0000313" key="3">
    <source>
        <dbReference type="Proteomes" id="UP000295391"/>
    </source>
</evidence>
<dbReference type="AlphaFoldDB" id="A0A4R6VN55"/>
<sequence>MGDLFLLVFIIILFAIAGWIGVTAGRLTTNGHWHKRYRHTCGYHTEYKHNTKPCGGCGADDGQWEVVTMRALVFGWEAQS</sequence>
<comment type="caution">
    <text evidence="2">The sequence shown here is derived from an EMBL/GenBank/DDBJ whole genome shotgun (WGS) entry which is preliminary data.</text>
</comment>
<proteinExistence type="predicted"/>